<dbReference type="Proteomes" id="UP000623678">
    <property type="component" value="Unassembled WGS sequence"/>
</dbReference>
<dbReference type="PANTHER" id="PTHR31118:SF12">
    <property type="entry name" value="CYCLASE-LIKE PROTEIN 2"/>
    <property type="match status" value="1"/>
</dbReference>
<dbReference type="InterPro" id="IPR037175">
    <property type="entry name" value="KFase_sf"/>
</dbReference>
<proteinExistence type="predicted"/>
<dbReference type="EMBL" id="JACRTD010000004">
    <property type="protein sequence ID" value="MBC8585285.1"/>
    <property type="molecule type" value="Genomic_DNA"/>
</dbReference>
<protein>
    <submittedName>
        <fullName evidence="1">Cyclase family protein</fullName>
    </submittedName>
</protein>
<dbReference type="RefSeq" id="WP_262395069.1">
    <property type="nucleotide sequence ID" value="NZ_JACRTD010000004.1"/>
</dbReference>
<dbReference type="GO" id="GO:0019441">
    <property type="term" value="P:L-tryptophan catabolic process to kynurenine"/>
    <property type="evidence" value="ECO:0007669"/>
    <property type="project" value="InterPro"/>
</dbReference>
<reference evidence="1" key="1">
    <citation type="submission" date="2020-08" db="EMBL/GenBank/DDBJ databases">
        <title>Genome public.</title>
        <authorList>
            <person name="Liu C."/>
            <person name="Sun Q."/>
        </authorList>
    </citation>
    <scope>NUCLEOTIDE SEQUENCE</scope>
    <source>
        <strain evidence="1">NSJ-64</strain>
    </source>
</reference>
<accession>A0A926IHN0</accession>
<dbReference type="GO" id="GO:0004061">
    <property type="term" value="F:arylformamidase activity"/>
    <property type="evidence" value="ECO:0007669"/>
    <property type="project" value="InterPro"/>
</dbReference>
<dbReference type="AlphaFoldDB" id="A0A926IHN0"/>
<dbReference type="Gene3D" id="3.50.30.50">
    <property type="entry name" value="Putative cyclase"/>
    <property type="match status" value="1"/>
</dbReference>
<sequence>MLKGYTQIIDLTLPITSGMSVPPGNRKTLPPVEFRLYKDAKRDGIQVGFYQSGIHAGTHLDAPRHIVPGGKTIDQLPLDQFLGKGWCIDCSMVQPNQPVTAEMLEPAKKYMRSGMMVFLYTGWSDKMFGTDQYWTDSPYLGEDAAQWLVDQGAKIAGFDFFQEIGAKSPVLNPETFQVHKILLENGCLNIEHLTNLSGLVGKEFDVIALPLKLIGAEGSPTRVLALR</sequence>
<organism evidence="1 2">
    <name type="scientific">Youxingia wuxianensis</name>
    <dbReference type="NCBI Taxonomy" id="2763678"/>
    <lineage>
        <taxon>Bacteria</taxon>
        <taxon>Bacillati</taxon>
        <taxon>Bacillota</taxon>
        <taxon>Clostridia</taxon>
        <taxon>Eubacteriales</taxon>
        <taxon>Oscillospiraceae</taxon>
        <taxon>Youxingia</taxon>
    </lineage>
</organism>
<dbReference type="SUPFAM" id="SSF102198">
    <property type="entry name" value="Putative cyclase"/>
    <property type="match status" value="1"/>
</dbReference>
<gene>
    <name evidence="1" type="ORF">H8705_06780</name>
</gene>
<evidence type="ECO:0000313" key="1">
    <source>
        <dbReference type="EMBL" id="MBC8585285.1"/>
    </source>
</evidence>
<name>A0A926IHN0_9FIRM</name>
<dbReference type="Pfam" id="PF04199">
    <property type="entry name" value="Cyclase"/>
    <property type="match status" value="1"/>
</dbReference>
<keyword evidence="2" id="KW-1185">Reference proteome</keyword>
<dbReference type="PANTHER" id="PTHR31118">
    <property type="entry name" value="CYCLASE-LIKE PROTEIN 2"/>
    <property type="match status" value="1"/>
</dbReference>
<comment type="caution">
    <text evidence="1">The sequence shown here is derived from an EMBL/GenBank/DDBJ whole genome shotgun (WGS) entry which is preliminary data.</text>
</comment>
<dbReference type="InterPro" id="IPR007325">
    <property type="entry name" value="KFase/CYL"/>
</dbReference>
<evidence type="ECO:0000313" key="2">
    <source>
        <dbReference type="Proteomes" id="UP000623678"/>
    </source>
</evidence>